<evidence type="ECO:0000256" key="1">
    <source>
        <dbReference type="SAM" id="MobiDB-lite"/>
    </source>
</evidence>
<feature type="compositionally biased region" description="Polar residues" evidence="1">
    <location>
        <begin position="58"/>
        <end position="67"/>
    </location>
</feature>
<name>A0A7N1A532_KALFE</name>
<feature type="region of interest" description="Disordered" evidence="1">
    <location>
        <begin position="58"/>
        <end position="84"/>
    </location>
</feature>
<dbReference type="Gramene" id="Kaladp0085s0068.1.v1.1">
    <property type="protein sequence ID" value="Kaladp0085s0068.1.v1.1"/>
    <property type="gene ID" value="Kaladp0085s0068.v1.1"/>
</dbReference>
<reference evidence="2" key="1">
    <citation type="submission" date="2021-01" db="UniProtKB">
        <authorList>
            <consortium name="EnsemblPlants"/>
        </authorList>
    </citation>
    <scope>IDENTIFICATION</scope>
</reference>
<keyword evidence="3" id="KW-1185">Reference proteome</keyword>
<protein>
    <submittedName>
        <fullName evidence="2">Uncharacterized protein</fullName>
    </submittedName>
</protein>
<dbReference type="GO" id="GO:0005634">
    <property type="term" value="C:nucleus"/>
    <property type="evidence" value="ECO:0007669"/>
    <property type="project" value="TreeGrafter"/>
</dbReference>
<evidence type="ECO:0000313" key="3">
    <source>
        <dbReference type="Proteomes" id="UP000594263"/>
    </source>
</evidence>
<dbReference type="PANTHER" id="PTHR15160:SF3">
    <property type="entry name" value="BIFUNCTIONAL NUCLEASE 1"/>
    <property type="match status" value="1"/>
</dbReference>
<dbReference type="PANTHER" id="PTHR15160">
    <property type="entry name" value="VON HIPPEL-LINDAU PROTEIN"/>
    <property type="match status" value="1"/>
</dbReference>
<sequence>MGSLQGPVIVRNVSAKQAGGGVFPAVRPVTMAAPLGVAAWVLKRNGLRNKVEVISHPQSRSFTKPQCSLSSSSGGSGSMAENFKENDSDYVNSSVVDAVEVKSGTDGFVIRMRDGSNLQCVHNNPQGAHVREYAPHPAISLKNNSDLMNTKDGVKNKFS</sequence>
<accession>A0A7N1A532</accession>
<dbReference type="AlphaFoldDB" id="A0A7N1A532"/>
<organism evidence="2 3">
    <name type="scientific">Kalanchoe fedtschenkoi</name>
    <name type="common">Lavender scallops</name>
    <name type="synonym">South American air plant</name>
    <dbReference type="NCBI Taxonomy" id="63787"/>
    <lineage>
        <taxon>Eukaryota</taxon>
        <taxon>Viridiplantae</taxon>
        <taxon>Streptophyta</taxon>
        <taxon>Embryophyta</taxon>
        <taxon>Tracheophyta</taxon>
        <taxon>Spermatophyta</taxon>
        <taxon>Magnoliopsida</taxon>
        <taxon>eudicotyledons</taxon>
        <taxon>Gunneridae</taxon>
        <taxon>Pentapetalae</taxon>
        <taxon>Saxifragales</taxon>
        <taxon>Crassulaceae</taxon>
        <taxon>Kalanchoe</taxon>
    </lineage>
</organism>
<proteinExistence type="predicted"/>
<dbReference type="GO" id="GO:0030891">
    <property type="term" value="C:VCB complex"/>
    <property type="evidence" value="ECO:0007669"/>
    <property type="project" value="TreeGrafter"/>
</dbReference>
<dbReference type="EnsemblPlants" id="Kaladp0085s0068.1.v1.1">
    <property type="protein sequence ID" value="Kaladp0085s0068.1.v1.1"/>
    <property type="gene ID" value="Kaladp0085s0068.v1.1"/>
</dbReference>
<dbReference type="Proteomes" id="UP000594263">
    <property type="component" value="Unplaced"/>
</dbReference>
<evidence type="ECO:0000313" key="2">
    <source>
        <dbReference type="EnsemblPlants" id="Kaladp0085s0068.1.v1.1"/>
    </source>
</evidence>
<dbReference type="GO" id="GO:0016567">
    <property type="term" value="P:protein ubiquitination"/>
    <property type="evidence" value="ECO:0007669"/>
    <property type="project" value="TreeGrafter"/>
</dbReference>